<dbReference type="AlphaFoldDB" id="A0ABD6F0J5"/>
<dbReference type="Proteomes" id="UP001608902">
    <property type="component" value="Unassembled WGS sequence"/>
</dbReference>
<dbReference type="EMBL" id="JBGFUD010009631">
    <property type="protein sequence ID" value="MFH4982582.1"/>
    <property type="molecule type" value="Genomic_DNA"/>
</dbReference>
<comment type="caution">
    <text evidence="2">The sequence shown here is derived from an EMBL/GenBank/DDBJ whole genome shotgun (WGS) entry which is preliminary data.</text>
</comment>
<name>A0ABD6F0J5_9BILA</name>
<feature type="signal peptide" evidence="1">
    <location>
        <begin position="1"/>
        <end position="28"/>
    </location>
</feature>
<organism evidence="2 3">
    <name type="scientific">Gnathostoma spinigerum</name>
    <dbReference type="NCBI Taxonomy" id="75299"/>
    <lineage>
        <taxon>Eukaryota</taxon>
        <taxon>Metazoa</taxon>
        <taxon>Ecdysozoa</taxon>
        <taxon>Nematoda</taxon>
        <taxon>Chromadorea</taxon>
        <taxon>Rhabditida</taxon>
        <taxon>Spirurina</taxon>
        <taxon>Gnathostomatomorpha</taxon>
        <taxon>Gnathostomatoidea</taxon>
        <taxon>Gnathostomatidae</taxon>
        <taxon>Gnathostoma</taxon>
    </lineage>
</organism>
<gene>
    <name evidence="2" type="ORF">AB6A40_009291</name>
</gene>
<keyword evidence="3" id="KW-1185">Reference proteome</keyword>
<keyword evidence="1" id="KW-0732">Signal</keyword>
<feature type="chain" id="PRO_5044879563" evidence="1">
    <location>
        <begin position="29"/>
        <end position="66"/>
    </location>
</feature>
<protein>
    <submittedName>
        <fullName evidence="2">Uncharacterized protein</fullName>
    </submittedName>
</protein>
<accession>A0ABD6F0J5</accession>
<proteinExistence type="predicted"/>
<sequence length="66" mass="7139">MTSEVTCGIFLILFTETSLIAGGTLVRAEETPSKKCINGDVCTLKDEETLRFLIIGDTGGLLQIFD</sequence>
<evidence type="ECO:0000256" key="1">
    <source>
        <dbReference type="SAM" id="SignalP"/>
    </source>
</evidence>
<reference evidence="2 3" key="1">
    <citation type="submission" date="2024-08" db="EMBL/GenBank/DDBJ databases">
        <title>Gnathostoma spinigerum genome.</title>
        <authorList>
            <person name="Gonzalez-Bertolin B."/>
            <person name="Monzon S."/>
            <person name="Zaballos A."/>
            <person name="Jimenez P."/>
            <person name="Dekumyoy P."/>
            <person name="Varona S."/>
            <person name="Cuesta I."/>
            <person name="Sumanam S."/>
            <person name="Adisakwattana P."/>
            <person name="Gasser R.B."/>
            <person name="Hernandez-Gonzalez A."/>
            <person name="Young N.D."/>
            <person name="Perteguer M.J."/>
        </authorList>
    </citation>
    <scope>NUCLEOTIDE SEQUENCE [LARGE SCALE GENOMIC DNA]</scope>
    <source>
        <strain evidence="2">AL3</strain>
        <tissue evidence="2">Liver</tissue>
    </source>
</reference>
<evidence type="ECO:0000313" key="2">
    <source>
        <dbReference type="EMBL" id="MFH4982582.1"/>
    </source>
</evidence>
<evidence type="ECO:0000313" key="3">
    <source>
        <dbReference type="Proteomes" id="UP001608902"/>
    </source>
</evidence>